<evidence type="ECO:0000313" key="2">
    <source>
        <dbReference type="Proteomes" id="UP000031465"/>
    </source>
</evidence>
<dbReference type="AlphaFoldDB" id="A0A0C1HB16"/>
<dbReference type="InterPro" id="IPR037914">
    <property type="entry name" value="SpoVT-AbrB_sf"/>
</dbReference>
<organism evidence="1 2">
    <name type="scientific">Candidatus Protochlamydia amoebophila</name>
    <dbReference type="NCBI Taxonomy" id="362787"/>
    <lineage>
        <taxon>Bacteria</taxon>
        <taxon>Pseudomonadati</taxon>
        <taxon>Chlamydiota</taxon>
        <taxon>Chlamydiia</taxon>
        <taxon>Parachlamydiales</taxon>
        <taxon>Parachlamydiaceae</taxon>
        <taxon>Candidatus Protochlamydia</taxon>
    </lineage>
</organism>
<dbReference type="Proteomes" id="UP000031465">
    <property type="component" value="Unassembled WGS sequence"/>
</dbReference>
<dbReference type="PATRIC" id="fig|362787.3.peg.1070"/>
<dbReference type="RefSeq" id="WP_039358261.1">
    <property type="nucleotide sequence ID" value="NZ_JSAN01000067.1"/>
</dbReference>
<dbReference type="Gene3D" id="2.10.260.10">
    <property type="match status" value="1"/>
</dbReference>
<proteinExistence type="predicted"/>
<evidence type="ECO:0008006" key="3">
    <source>
        <dbReference type="Google" id="ProtNLM"/>
    </source>
</evidence>
<dbReference type="EMBL" id="JSAN01000067">
    <property type="protein sequence ID" value="KIC71978.1"/>
    <property type="molecule type" value="Genomic_DNA"/>
</dbReference>
<dbReference type="SUPFAM" id="SSF89447">
    <property type="entry name" value="AbrB/MazE/MraZ-like"/>
    <property type="match status" value="1"/>
</dbReference>
<reference evidence="1 2" key="1">
    <citation type="journal article" date="2014" name="Mol. Biol. Evol.">
        <title>Massive expansion of Ubiquitination-related gene families within the Chlamydiae.</title>
        <authorList>
            <person name="Domman D."/>
            <person name="Collingro A."/>
            <person name="Lagkouvardos I."/>
            <person name="Gehre L."/>
            <person name="Weinmaier T."/>
            <person name="Rattei T."/>
            <person name="Subtil A."/>
            <person name="Horn M."/>
        </authorList>
    </citation>
    <scope>NUCLEOTIDE SEQUENCE [LARGE SCALE GENOMIC DNA]</scope>
    <source>
        <strain evidence="1 2">EI2</strain>
    </source>
</reference>
<gene>
    <name evidence="1" type="ORF">DB44_CU00100</name>
</gene>
<comment type="caution">
    <text evidence="1">The sequence shown here is derived from an EMBL/GenBank/DDBJ whole genome shotgun (WGS) entry which is preliminary data.</text>
</comment>
<protein>
    <recommendedName>
        <fullName evidence="3">SpoVT-AbrB domain-containing protein</fullName>
    </recommendedName>
</protein>
<sequence>MQVKHLVQHGNSKAIVIDKSILQAAGLDENCLFQIVVDSNTGITIQSVKPVNSKFEEAKKYVFNEYAELFKRLSDR</sequence>
<name>A0A0C1HB16_9BACT</name>
<accession>A0A0C1HB16</accession>
<evidence type="ECO:0000313" key="1">
    <source>
        <dbReference type="EMBL" id="KIC71978.1"/>
    </source>
</evidence>